<proteinExistence type="inferred from homology"/>
<dbReference type="SMART" id="SM00404">
    <property type="entry name" value="PTPc_motif"/>
    <property type="match status" value="1"/>
</dbReference>
<comment type="similarity">
    <text evidence="1">Belongs to the protein-tyrosine phosphatase family.</text>
</comment>
<evidence type="ECO:0000259" key="10">
    <source>
        <dbReference type="PROSITE" id="PS50056"/>
    </source>
</evidence>
<keyword evidence="7" id="KW-0449">Lipoprotein</keyword>
<feature type="domain" description="Tyrosine specific protein phosphatases" evidence="10">
    <location>
        <begin position="88"/>
        <end position="158"/>
    </location>
</feature>
<dbReference type="GO" id="GO:0004725">
    <property type="term" value="F:protein tyrosine phosphatase activity"/>
    <property type="evidence" value="ECO:0007669"/>
    <property type="project" value="UniProtKB-EC"/>
</dbReference>
<reference evidence="11" key="1">
    <citation type="journal article" date="2020" name="Fungal Divers.">
        <title>Resolving the Mortierellaceae phylogeny through synthesis of multi-gene phylogenetics and phylogenomics.</title>
        <authorList>
            <person name="Vandepol N."/>
            <person name="Liber J."/>
            <person name="Desiro A."/>
            <person name="Na H."/>
            <person name="Kennedy M."/>
            <person name="Barry K."/>
            <person name="Grigoriev I.V."/>
            <person name="Miller A.N."/>
            <person name="O'Donnell K."/>
            <person name="Stajich J.E."/>
            <person name="Bonito G."/>
        </authorList>
    </citation>
    <scope>NUCLEOTIDE SEQUENCE</scope>
    <source>
        <strain evidence="11">BC1065</strain>
    </source>
</reference>
<dbReference type="AlphaFoldDB" id="A0A9P6PVC9"/>
<dbReference type="EC" id="3.1.3.48" evidence="2"/>
<keyword evidence="3" id="KW-0488">Methylation</keyword>
<dbReference type="InterPro" id="IPR000387">
    <property type="entry name" value="Tyr_Pase_dom"/>
</dbReference>
<evidence type="ECO:0000256" key="2">
    <source>
        <dbReference type="ARBA" id="ARBA00013064"/>
    </source>
</evidence>
<dbReference type="FunFam" id="3.90.190.10:FF:000086">
    <property type="entry name" value="Protein tyrosine phosphatase-like protein"/>
    <property type="match status" value="1"/>
</dbReference>
<dbReference type="CDD" id="cd14500">
    <property type="entry name" value="PTP-IVa"/>
    <property type="match status" value="1"/>
</dbReference>
<dbReference type="Gene3D" id="3.90.190.10">
    <property type="entry name" value="Protein tyrosine phosphatase superfamily"/>
    <property type="match status" value="1"/>
</dbReference>
<name>A0A9P6PVC9_9FUNG</name>
<evidence type="ECO:0000256" key="8">
    <source>
        <dbReference type="ARBA" id="ARBA00023289"/>
    </source>
</evidence>
<dbReference type="InterPro" id="IPR003595">
    <property type="entry name" value="Tyr_Pase_cat"/>
</dbReference>
<evidence type="ECO:0000313" key="11">
    <source>
        <dbReference type="EMBL" id="KAG0252851.1"/>
    </source>
</evidence>
<dbReference type="EMBL" id="JAAAJB010000627">
    <property type="protein sequence ID" value="KAG0252851.1"/>
    <property type="molecule type" value="Genomic_DNA"/>
</dbReference>
<sequence length="176" mass="19906">MFRPQHPARLLNPPTIVEHNQMRFVITDAPSDINLPLYIAEFQHNGVTDVVRVCEPTYDTMPLQRVGIKVHEYPSVVDGSTPSHTITQQWLDLVYKRFGHDRTIRPRGAIACHCVAGLGRAPLLVAIALIEGGMSAEDSIQFIRSKRRGALNTKQIKYIQHYKPRKSRSKAKCVIL</sequence>
<gene>
    <name evidence="11" type="primary">PTP4A1_3</name>
    <name evidence="11" type="ORF">DFQ27_007805</name>
</gene>
<dbReference type="OrthoDB" id="5632at2759"/>
<keyword evidence="6" id="KW-1015">Disulfide bond</keyword>
<comment type="catalytic activity">
    <reaction evidence="9">
        <text>O-phospho-L-tyrosyl-[protein] + H2O = L-tyrosyl-[protein] + phosphate</text>
        <dbReference type="Rhea" id="RHEA:10684"/>
        <dbReference type="Rhea" id="RHEA-COMP:10136"/>
        <dbReference type="Rhea" id="RHEA-COMP:20101"/>
        <dbReference type="ChEBI" id="CHEBI:15377"/>
        <dbReference type="ChEBI" id="CHEBI:43474"/>
        <dbReference type="ChEBI" id="CHEBI:46858"/>
        <dbReference type="ChEBI" id="CHEBI:61978"/>
        <dbReference type="EC" id="3.1.3.48"/>
    </reaction>
</comment>
<evidence type="ECO:0000256" key="5">
    <source>
        <dbReference type="ARBA" id="ARBA00022912"/>
    </source>
</evidence>
<dbReference type="Proteomes" id="UP000807716">
    <property type="component" value="Unassembled WGS sequence"/>
</dbReference>
<organism evidence="11 12">
    <name type="scientific">Actinomortierella ambigua</name>
    <dbReference type="NCBI Taxonomy" id="1343610"/>
    <lineage>
        <taxon>Eukaryota</taxon>
        <taxon>Fungi</taxon>
        <taxon>Fungi incertae sedis</taxon>
        <taxon>Mucoromycota</taxon>
        <taxon>Mortierellomycotina</taxon>
        <taxon>Mortierellomycetes</taxon>
        <taxon>Mortierellales</taxon>
        <taxon>Mortierellaceae</taxon>
        <taxon>Actinomortierella</taxon>
    </lineage>
</organism>
<keyword evidence="8" id="KW-0636">Prenylation</keyword>
<evidence type="ECO:0000256" key="6">
    <source>
        <dbReference type="ARBA" id="ARBA00023157"/>
    </source>
</evidence>
<evidence type="ECO:0000256" key="9">
    <source>
        <dbReference type="ARBA" id="ARBA00051722"/>
    </source>
</evidence>
<keyword evidence="12" id="KW-1185">Reference proteome</keyword>
<evidence type="ECO:0000256" key="7">
    <source>
        <dbReference type="ARBA" id="ARBA00023288"/>
    </source>
</evidence>
<evidence type="ECO:0000256" key="4">
    <source>
        <dbReference type="ARBA" id="ARBA00022801"/>
    </source>
</evidence>
<keyword evidence="5" id="KW-0904">Protein phosphatase</keyword>
<evidence type="ECO:0000313" key="12">
    <source>
        <dbReference type="Proteomes" id="UP000807716"/>
    </source>
</evidence>
<dbReference type="PANTHER" id="PTHR23339">
    <property type="entry name" value="TYROSINE SPECIFIC PROTEIN PHOSPHATASE AND DUAL SPECIFICITY PROTEIN PHOSPHATASE"/>
    <property type="match status" value="1"/>
</dbReference>
<dbReference type="GO" id="GO:0005737">
    <property type="term" value="C:cytoplasm"/>
    <property type="evidence" value="ECO:0007669"/>
    <property type="project" value="UniProtKB-ARBA"/>
</dbReference>
<dbReference type="InterPro" id="IPR029021">
    <property type="entry name" value="Prot-tyrosine_phosphatase-like"/>
</dbReference>
<dbReference type="SUPFAM" id="SSF52799">
    <property type="entry name" value="(Phosphotyrosine protein) phosphatases II"/>
    <property type="match status" value="1"/>
</dbReference>
<dbReference type="PROSITE" id="PS50056">
    <property type="entry name" value="TYR_PHOSPHATASE_2"/>
    <property type="match status" value="1"/>
</dbReference>
<protein>
    <recommendedName>
        <fullName evidence="2">protein-tyrosine-phosphatase</fullName>
        <ecNumber evidence="2">3.1.3.48</ecNumber>
    </recommendedName>
</protein>
<evidence type="ECO:0000256" key="1">
    <source>
        <dbReference type="ARBA" id="ARBA00009580"/>
    </source>
</evidence>
<comment type="caution">
    <text evidence="11">The sequence shown here is derived from an EMBL/GenBank/DDBJ whole genome shotgun (WGS) entry which is preliminary data.</text>
</comment>
<accession>A0A9P6PVC9</accession>
<dbReference type="InterPro" id="IPR050561">
    <property type="entry name" value="PTP"/>
</dbReference>
<keyword evidence="4" id="KW-0378">Hydrolase</keyword>
<evidence type="ECO:0000256" key="3">
    <source>
        <dbReference type="ARBA" id="ARBA00022481"/>
    </source>
</evidence>